<keyword evidence="3" id="KW-1185">Reference proteome</keyword>
<sequence>MTWWKCSECGYTFEADAPPERCPSCNEACTFTDVTCYIPECGGEVGGHPDERL</sequence>
<dbReference type="Gene3D" id="2.20.28.10">
    <property type="match status" value="1"/>
</dbReference>
<dbReference type="Pfam" id="PF21349">
    <property type="entry name" value="RUBY_RBDX"/>
    <property type="match status" value="1"/>
</dbReference>
<dbReference type="AlphaFoldDB" id="A0A1F2P5W1"/>
<dbReference type="SUPFAM" id="SSF57802">
    <property type="entry name" value="Rubredoxin-like"/>
    <property type="match status" value="1"/>
</dbReference>
<name>A0A1F2P5W1_9EURY</name>
<evidence type="ECO:0000259" key="1">
    <source>
        <dbReference type="Pfam" id="PF21349"/>
    </source>
</evidence>
<feature type="domain" description="Rubrerythrin rubredoxin-like" evidence="1">
    <location>
        <begin position="4"/>
        <end position="26"/>
    </location>
</feature>
<organism evidence="2 3">
    <name type="scientific">Candidatus Syntropharchaeum butanivorans</name>
    <dbReference type="NCBI Taxonomy" id="1839936"/>
    <lineage>
        <taxon>Archaea</taxon>
        <taxon>Methanobacteriati</taxon>
        <taxon>Methanobacteriota</taxon>
        <taxon>Stenosarchaea group</taxon>
        <taxon>Methanomicrobia</taxon>
        <taxon>Methanosarcinales</taxon>
        <taxon>ANME-2 cluster</taxon>
        <taxon>Candidatus Syntropharchaeum</taxon>
    </lineage>
</organism>
<evidence type="ECO:0000313" key="2">
    <source>
        <dbReference type="EMBL" id="OFV66525.1"/>
    </source>
</evidence>
<accession>A0A1F2P5W1</accession>
<dbReference type="InterPro" id="IPR048574">
    <property type="entry name" value="RUBY_RBDX"/>
</dbReference>
<protein>
    <recommendedName>
        <fullName evidence="1">Rubrerythrin rubredoxin-like domain-containing protein</fullName>
    </recommendedName>
</protein>
<gene>
    <name evidence="2" type="ORF">SBU_000492</name>
</gene>
<dbReference type="STRING" id="1839936.SBU_000492"/>
<proteinExistence type="predicted"/>
<reference evidence="2" key="1">
    <citation type="submission" date="2016-05" db="EMBL/GenBank/DDBJ databases">
        <title>Microbial consortia oxidize butane by reversing methanogenesis.</title>
        <authorList>
            <person name="Laso-Perez R."/>
            <person name="Richter M."/>
            <person name="Wegener G."/>
            <person name="Musat F."/>
        </authorList>
    </citation>
    <scope>NUCLEOTIDE SEQUENCE [LARGE SCALE GENOMIC DNA]</scope>
    <source>
        <strain evidence="2">BOX1</strain>
    </source>
</reference>
<comment type="caution">
    <text evidence="2">The sequence shown here is derived from an EMBL/GenBank/DDBJ whole genome shotgun (WGS) entry which is preliminary data.</text>
</comment>
<dbReference type="Proteomes" id="UP000185779">
    <property type="component" value="Unassembled WGS sequence"/>
</dbReference>
<dbReference type="EMBL" id="LYOR01000002">
    <property type="protein sequence ID" value="OFV66525.1"/>
    <property type="molecule type" value="Genomic_DNA"/>
</dbReference>
<evidence type="ECO:0000313" key="3">
    <source>
        <dbReference type="Proteomes" id="UP000185779"/>
    </source>
</evidence>